<dbReference type="InterPro" id="IPR036427">
    <property type="entry name" value="Bromodomain-like_sf"/>
</dbReference>
<protein>
    <recommendedName>
        <fullName evidence="3">Bromo domain-containing protein</fullName>
    </recommendedName>
</protein>
<name>A0A8C2NGR7_CAPHI</name>
<dbReference type="PROSITE" id="PS50014">
    <property type="entry name" value="BROMODOMAIN_2"/>
    <property type="match status" value="1"/>
</dbReference>
<sequence length="164" mass="19502">MFLKGGRWQTWEWQVFLGTLSSLTYSQPRRSPWSCTFCRMEKSSGNQQGLRESEVLARLMQLEEQLKCEFLLLKVYCHSESTFFASKNFKEPMCLDKIKKRLNEQGYSHVEGFVRDMRLIFQNHRASYKFNDFGLMGFRLEAEFEKNFKEVFALQETNEDSSLE</sequence>
<dbReference type="Pfam" id="PF00439">
    <property type="entry name" value="Bromodomain"/>
    <property type="match status" value="1"/>
</dbReference>
<dbReference type="PANTHER" id="PTHR46386:SF8">
    <property type="entry name" value="NUCLEAR BODY PROTEIN SP140"/>
    <property type="match status" value="1"/>
</dbReference>
<evidence type="ECO:0000313" key="4">
    <source>
        <dbReference type="Ensembl" id="ENSCHIP00010003498.1"/>
    </source>
</evidence>
<dbReference type="GO" id="GO:0000981">
    <property type="term" value="F:DNA-binding transcription factor activity, RNA polymerase II-specific"/>
    <property type="evidence" value="ECO:0007669"/>
    <property type="project" value="TreeGrafter"/>
</dbReference>
<organism evidence="4">
    <name type="scientific">Capra hircus</name>
    <name type="common">Goat</name>
    <dbReference type="NCBI Taxonomy" id="9925"/>
    <lineage>
        <taxon>Eukaryota</taxon>
        <taxon>Metazoa</taxon>
        <taxon>Chordata</taxon>
        <taxon>Craniata</taxon>
        <taxon>Vertebrata</taxon>
        <taxon>Euteleostomi</taxon>
        <taxon>Mammalia</taxon>
        <taxon>Eutheria</taxon>
        <taxon>Laurasiatheria</taxon>
        <taxon>Artiodactyla</taxon>
        <taxon>Ruminantia</taxon>
        <taxon>Pecora</taxon>
        <taxon>Bovidae</taxon>
        <taxon>Caprinae</taxon>
        <taxon>Capra</taxon>
    </lineage>
</organism>
<accession>A0A8C2NGR7</accession>
<dbReference type="InterPro" id="IPR001487">
    <property type="entry name" value="Bromodomain"/>
</dbReference>
<feature type="domain" description="Bromo" evidence="3">
    <location>
        <begin position="90"/>
        <end position="123"/>
    </location>
</feature>
<evidence type="ECO:0000256" key="1">
    <source>
        <dbReference type="ARBA" id="ARBA00023117"/>
    </source>
</evidence>
<dbReference type="FunFam" id="1.20.920.10:FF:000028">
    <property type="entry name" value="Nuclear autoantigen Sp-100"/>
    <property type="match status" value="1"/>
</dbReference>
<evidence type="ECO:0000256" key="2">
    <source>
        <dbReference type="PROSITE-ProRule" id="PRU00035"/>
    </source>
</evidence>
<dbReference type="GO" id="GO:0005634">
    <property type="term" value="C:nucleus"/>
    <property type="evidence" value="ECO:0007669"/>
    <property type="project" value="TreeGrafter"/>
</dbReference>
<reference evidence="4" key="2">
    <citation type="submission" date="2025-08" db="UniProtKB">
        <authorList>
            <consortium name="Ensembl"/>
        </authorList>
    </citation>
    <scope>IDENTIFICATION</scope>
</reference>
<reference evidence="4" key="1">
    <citation type="submission" date="2019-03" db="EMBL/GenBank/DDBJ databases">
        <title>Genome sequencing and reference-guided assembly of Black Bengal Goat (Capra hircus).</title>
        <authorList>
            <person name="Siddiki A.Z."/>
            <person name="Baten A."/>
            <person name="Billah M."/>
            <person name="Alam M.A.U."/>
            <person name="Shawrob K.S.M."/>
            <person name="Saha S."/>
            <person name="Chowdhury M."/>
            <person name="Rahman A.H."/>
            <person name="Stear M."/>
            <person name="Miah G."/>
            <person name="Das G.B."/>
            <person name="Hossain M.M."/>
            <person name="Kumkum M."/>
            <person name="Islam M.S."/>
            <person name="Mollah A.M."/>
            <person name="Ahsan A."/>
            <person name="Tusar F."/>
            <person name="Khan M.K.I."/>
        </authorList>
    </citation>
    <scope>NUCLEOTIDE SEQUENCE [LARGE SCALE GENOMIC DNA]</scope>
</reference>
<dbReference type="Ensembl" id="ENSCHIT00010004847.1">
    <property type="protein sequence ID" value="ENSCHIP00010003498.1"/>
    <property type="gene ID" value="ENSCHIG00010002522.1"/>
</dbReference>
<dbReference type="PANTHER" id="PTHR46386">
    <property type="entry name" value="NUCLEAR BODY PROTEIN SP140"/>
    <property type="match status" value="1"/>
</dbReference>
<keyword evidence="1 2" id="KW-0103">Bromodomain</keyword>
<dbReference type="Gene3D" id="1.20.920.10">
    <property type="entry name" value="Bromodomain-like"/>
    <property type="match status" value="1"/>
</dbReference>
<dbReference type="InterPro" id="IPR043563">
    <property type="entry name" value="Sp110/Sp140/Sp140L-like"/>
</dbReference>
<evidence type="ECO:0000259" key="3">
    <source>
        <dbReference type="PROSITE" id="PS50014"/>
    </source>
</evidence>
<dbReference type="SUPFAM" id="SSF47370">
    <property type="entry name" value="Bromodomain"/>
    <property type="match status" value="1"/>
</dbReference>
<dbReference type="AlphaFoldDB" id="A0A8C2NGR7"/>
<proteinExistence type="predicted"/>
<dbReference type="SMART" id="SM00297">
    <property type="entry name" value="BROMO"/>
    <property type="match status" value="1"/>
</dbReference>